<evidence type="ECO:0000256" key="10">
    <source>
        <dbReference type="ARBA" id="ARBA00023237"/>
    </source>
</evidence>
<dbReference type="OrthoDB" id="183532at2"/>
<evidence type="ECO:0000259" key="13">
    <source>
        <dbReference type="Pfam" id="PF00593"/>
    </source>
</evidence>
<dbReference type="InterPro" id="IPR037066">
    <property type="entry name" value="Plug_dom_sf"/>
</dbReference>
<sequence length="630" mass="70314">MSLEDLLRMRVVTTASRIPQRVSDAPSAVVVLTAADIQTYGWDTLGDALATLPGLYTTYDRSYAYLGSRGFLRVGDYGSRFLLLIDGHRANDPIYDQAAIGSEFMLDMDLIERIEYSPGPGSAVYGANALFGTINVITKKGRDFDGVEAAASVGSFGNKKARITYGRQGKGRNDFLISATTHERSGRDLYFSDFDTPDQNYGIANGLDYERGLKLLLKGTYEDFSFSLSHATRKKGVPTAAYDTVFNEPYFTEDKQTLASVKYSRALTSSVAIDGHVFAGRYDYKAESVPAWSAPQKNTDGSRANWYGLDLHATLTNFDRHKIVVGTHVQHDARKDQYNYSIEPYWSELDDHRTGSQAGFYVEDEITLPYNFLLNAGVRYDMLSDGKHSVSPRIALIHKLNRTTTIKAIYGTAFRSPNAYETYYAYSGEGGQEPNPDLQPERITTHQLVLDQALGNATHATLSIFQYKIDDLISMTVNPETGLYVHKNMDRADGRGAELNIEHKWREGAQLRASYSWQLARDGMTNAVLDNSPRSMAKLNVAIPLFDNAVRLGTEIRYISARRTAMDNVPSYYVANLTVNLPKLIAHGNISFSAYNLFNRRYADPAGPGLVQDSIRQDGRTFLLKFTYEL</sequence>
<dbReference type="GO" id="GO:0044718">
    <property type="term" value="P:siderophore transmembrane transport"/>
    <property type="evidence" value="ECO:0007669"/>
    <property type="project" value="TreeGrafter"/>
</dbReference>
<evidence type="ECO:0000256" key="12">
    <source>
        <dbReference type="RuleBase" id="RU003357"/>
    </source>
</evidence>
<dbReference type="GO" id="GO:0009279">
    <property type="term" value="C:cell outer membrane"/>
    <property type="evidence" value="ECO:0007669"/>
    <property type="project" value="UniProtKB-SubCell"/>
</dbReference>
<evidence type="ECO:0000256" key="1">
    <source>
        <dbReference type="ARBA" id="ARBA00004571"/>
    </source>
</evidence>
<dbReference type="Pfam" id="PF00593">
    <property type="entry name" value="TonB_dep_Rec_b-barrel"/>
    <property type="match status" value="1"/>
</dbReference>
<dbReference type="PROSITE" id="PS52016">
    <property type="entry name" value="TONB_DEPENDENT_REC_3"/>
    <property type="match status" value="1"/>
</dbReference>
<evidence type="ECO:0000256" key="5">
    <source>
        <dbReference type="ARBA" id="ARBA00022692"/>
    </source>
</evidence>
<keyword evidence="6" id="KW-0732">Signal</keyword>
<keyword evidence="10 11" id="KW-0998">Cell outer membrane</keyword>
<dbReference type="AlphaFoldDB" id="A0A2N4UFD1"/>
<dbReference type="InterPro" id="IPR000531">
    <property type="entry name" value="Beta-barrel_TonB"/>
</dbReference>
<keyword evidence="7 12" id="KW-0798">TonB box</keyword>
<comment type="similarity">
    <text evidence="2 11 12">Belongs to the TonB-dependent receptor family.</text>
</comment>
<evidence type="ECO:0000256" key="4">
    <source>
        <dbReference type="ARBA" id="ARBA00022452"/>
    </source>
</evidence>
<evidence type="ECO:0000256" key="2">
    <source>
        <dbReference type="ARBA" id="ARBA00009810"/>
    </source>
</evidence>
<keyword evidence="8 11" id="KW-0472">Membrane</keyword>
<organism evidence="15 16">
    <name type="scientific">Pollutimonas nitritireducens</name>
    <dbReference type="NCBI Taxonomy" id="2045209"/>
    <lineage>
        <taxon>Bacteria</taxon>
        <taxon>Pseudomonadati</taxon>
        <taxon>Pseudomonadota</taxon>
        <taxon>Betaproteobacteria</taxon>
        <taxon>Burkholderiales</taxon>
        <taxon>Alcaligenaceae</taxon>
        <taxon>Pollutimonas</taxon>
    </lineage>
</organism>
<dbReference type="EMBL" id="PDNV01000007">
    <property type="protein sequence ID" value="PLC53727.1"/>
    <property type="molecule type" value="Genomic_DNA"/>
</dbReference>
<dbReference type="PANTHER" id="PTHR30069:SF29">
    <property type="entry name" value="HEMOGLOBIN AND HEMOGLOBIN-HAPTOGLOBIN-BINDING PROTEIN 1-RELATED"/>
    <property type="match status" value="1"/>
</dbReference>
<evidence type="ECO:0000259" key="14">
    <source>
        <dbReference type="Pfam" id="PF07715"/>
    </source>
</evidence>
<dbReference type="Proteomes" id="UP000234328">
    <property type="component" value="Unassembled WGS sequence"/>
</dbReference>
<protein>
    <submittedName>
        <fullName evidence="15">TonB-dependent receptor</fullName>
    </submittedName>
</protein>
<feature type="domain" description="TonB-dependent receptor plug" evidence="14">
    <location>
        <begin position="22"/>
        <end position="133"/>
    </location>
</feature>
<keyword evidence="9 15" id="KW-0675">Receptor</keyword>
<keyword evidence="3 11" id="KW-0813">Transport</keyword>
<proteinExistence type="inferred from homology"/>
<dbReference type="Gene3D" id="2.40.170.20">
    <property type="entry name" value="TonB-dependent receptor, beta-barrel domain"/>
    <property type="match status" value="1"/>
</dbReference>
<keyword evidence="5 11" id="KW-0812">Transmembrane</keyword>
<dbReference type="SUPFAM" id="SSF56935">
    <property type="entry name" value="Porins"/>
    <property type="match status" value="1"/>
</dbReference>
<accession>A0A2N4UFD1</accession>
<dbReference type="PANTHER" id="PTHR30069">
    <property type="entry name" value="TONB-DEPENDENT OUTER MEMBRANE RECEPTOR"/>
    <property type="match status" value="1"/>
</dbReference>
<gene>
    <name evidence="15" type="ORF">CR155_12775</name>
</gene>
<evidence type="ECO:0000256" key="6">
    <source>
        <dbReference type="ARBA" id="ARBA00022729"/>
    </source>
</evidence>
<dbReference type="Pfam" id="PF07715">
    <property type="entry name" value="Plug"/>
    <property type="match status" value="1"/>
</dbReference>
<feature type="domain" description="TonB-dependent receptor-like beta-barrel" evidence="13">
    <location>
        <begin position="213"/>
        <end position="597"/>
    </location>
</feature>
<dbReference type="Gene3D" id="2.170.130.10">
    <property type="entry name" value="TonB-dependent receptor, plug domain"/>
    <property type="match status" value="1"/>
</dbReference>
<evidence type="ECO:0000256" key="3">
    <source>
        <dbReference type="ARBA" id="ARBA00022448"/>
    </source>
</evidence>
<evidence type="ECO:0000256" key="11">
    <source>
        <dbReference type="PROSITE-ProRule" id="PRU01360"/>
    </source>
</evidence>
<reference evidence="15 16" key="1">
    <citation type="submission" date="2017-10" db="EMBL/GenBank/DDBJ databases">
        <title>Two draft genome sequences of Pusillimonas sp. strains isolated from a nitrate- and radionuclide-contaminated groundwater in Russia.</title>
        <authorList>
            <person name="Grouzdev D.S."/>
            <person name="Tourova T.P."/>
            <person name="Goeva M.A."/>
            <person name="Babich T.L."/>
            <person name="Sokolova D.S."/>
            <person name="Abdullin R."/>
            <person name="Poltaraus A.B."/>
            <person name="Toshchakov S.V."/>
            <person name="Nazina T.N."/>
        </authorList>
    </citation>
    <scope>NUCLEOTIDE SEQUENCE [LARGE SCALE GENOMIC DNA]</scope>
    <source>
        <strain evidence="15 16">JR1/69-2-13</strain>
    </source>
</reference>
<dbReference type="InterPro" id="IPR036942">
    <property type="entry name" value="Beta-barrel_TonB_sf"/>
</dbReference>
<evidence type="ECO:0000313" key="16">
    <source>
        <dbReference type="Proteomes" id="UP000234328"/>
    </source>
</evidence>
<evidence type="ECO:0000256" key="9">
    <source>
        <dbReference type="ARBA" id="ARBA00023170"/>
    </source>
</evidence>
<name>A0A2N4UFD1_9BURK</name>
<dbReference type="InterPro" id="IPR012910">
    <property type="entry name" value="Plug_dom"/>
</dbReference>
<evidence type="ECO:0000256" key="8">
    <source>
        <dbReference type="ARBA" id="ARBA00023136"/>
    </source>
</evidence>
<keyword evidence="4 11" id="KW-1134">Transmembrane beta strand</keyword>
<comment type="caution">
    <text evidence="15">The sequence shown here is derived from an EMBL/GenBank/DDBJ whole genome shotgun (WGS) entry which is preliminary data.</text>
</comment>
<comment type="subcellular location">
    <subcellularLocation>
        <location evidence="1 11">Cell outer membrane</location>
        <topology evidence="1 11">Multi-pass membrane protein</topology>
    </subcellularLocation>
</comment>
<dbReference type="InterPro" id="IPR039426">
    <property type="entry name" value="TonB-dep_rcpt-like"/>
</dbReference>
<evidence type="ECO:0000313" key="15">
    <source>
        <dbReference type="EMBL" id="PLC53727.1"/>
    </source>
</evidence>
<dbReference type="GO" id="GO:0015344">
    <property type="term" value="F:siderophore uptake transmembrane transporter activity"/>
    <property type="evidence" value="ECO:0007669"/>
    <property type="project" value="TreeGrafter"/>
</dbReference>
<keyword evidence="16" id="KW-1185">Reference proteome</keyword>
<evidence type="ECO:0000256" key="7">
    <source>
        <dbReference type="ARBA" id="ARBA00023077"/>
    </source>
</evidence>